<evidence type="ECO:0000313" key="3">
    <source>
        <dbReference type="Proteomes" id="UP000007322"/>
    </source>
</evidence>
<dbReference type="InParanoid" id="G2QFI3"/>
<dbReference type="AlphaFoldDB" id="G2QFI3"/>
<keyword evidence="3" id="KW-1185">Reference proteome</keyword>
<keyword evidence="1" id="KW-0472">Membrane</keyword>
<dbReference type="eggNOG" id="ENOG502RJ5M">
    <property type="taxonomic scope" value="Eukaryota"/>
</dbReference>
<accession>G2QFI3</accession>
<evidence type="ECO:0000313" key="2">
    <source>
        <dbReference type="EMBL" id="AEO59212.1"/>
    </source>
</evidence>
<sequence length="81" mass="9496">MFFNKLKDTIESFKITVSGYWNVDETRYILVMLNGRFEILIVKTDKKKKVKILDLYNRELISIIGAGNAISNTILVFYIFK</sequence>
<dbReference type="HOGENOM" id="CLU_2711823_0_0_1"/>
<dbReference type="VEuPathDB" id="FungiDB:MYCTH_2063325"/>
<dbReference type="EMBL" id="CP003005">
    <property type="protein sequence ID" value="AEO59212.1"/>
    <property type="molecule type" value="Genomic_DNA"/>
</dbReference>
<dbReference type="KEGG" id="mtm:MYCTH_2063325"/>
<gene>
    <name evidence="2" type="ORF">MYCTH_2063325</name>
</gene>
<organism evidence="2 3">
    <name type="scientific">Thermothelomyces thermophilus (strain ATCC 42464 / BCRC 31852 / DSM 1799)</name>
    <name type="common">Sporotrichum thermophile</name>
    <dbReference type="NCBI Taxonomy" id="573729"/>
    <lineage>
        <taxon>Eukaryota</taxon>
        <taxon>Fungi</taxon>
        <taxon>Dikarya</taxon>
        <taxon>Ascomycota</taxon>
        <taxon>Pezizomycotina</taxon>
        <taxon>Sordariomycetes</taxon>
        <taxon>Sordariomycetidae</taxon>
        <taxon>Sordariales</taxon>
        <taxon>Chaetomiaceae</taxon>
        <taxon>Thermothelomyces</taxon>
    </lineage>
</organism>
<dbReference type="GeneID" id="11514400"/>
<protein>
    <submittedName>
        <fullName evidence="2">Uncharacterized protein</fullName>
    </submittedName>
</protein>
<proteinExistence type="predicted"/>
<evidence type="ECO:0000256" key="1">
    <source>
        <dbReference type="SAM" id="Phobius"/>
    </source>
</evidence>
<dbReference type="Proteomes" id="UP000007322">
    <property type="component" value="Chromosome 4"/>
</dbReference>
<reference evidence="2 3" key="1">
    <citation type="journal article" date="2011" name="Nat. Biotechnol.">
        <title>Comparative genomic analysis of the thermophilic biomass-degrading fungi Myceliophthora thermophila and Thielavia terrestris.</title>
        <authorList>
            <person name="Berka R.M."/>
            <person name="Grigoriev I.V."/>
            <person name="Otillar R."/>
            <person name="Salamov A."/>
            <person name="Grimwood J."/>
            <person name="Reid I."/>
            <person name="Ishmael N."/>
            <person name="John T."/>
            <person name="Darmond C."/>
            <person name="Moisan M.-C."/>
            <person name="Henrissat B."/>
            <person name="Coutinho P.M."/>
            <person name="Lombard V."/>
            <person name="Natvig D.O."/>
            <person name="Lindquist E."/>
            <person name="Schmutz J."/>
            <person name="Lucas S."/>
            <person name="Harris P."/>
            <person name="Powlowski J."/>
            <person name="Bellemare A."/>
            <person name="Taylor D."/>
            <person name="Butler G."/>
            <person name="de Vries R.P."/>
            <person name="Allijn I.E."/>
            <person name="van den Brink J."/>
            <person name="Ushinsky S."/>
            <person name="Storms R."/>
            <person name="Powell A.J."/>
            <person name="Paulsen I.T."/>
            <person name="Elbourne L.D.H."/>
            <person name="Baker S.E."/>
            <person name="Magnuson J."/>
            <person name="LaBoissiere S."/>
            <person name="Clutterbuck A.J."/>
            <person name="Martinez D."/>
            <person name="Wogulis M."/>
            <person name="de Leon A.L."/>
            <person name="Rey M.W."/>
            <person name="Tsang A."/>
        </authorList>
    </citation>
    <scope>NUCLEOTIDE SEQUENCE [LARGE SCALE GENOMIC DNA]</scope>
    <source>
        <strain evidence="3">ATCC 42464 / BCRC 31852 / DSM 1799</strain>
    </source>
</reference>
<keyword evidence="1" id="KW-1133">Transmembrane helix</keyword>
<name>G2QFI3_THET4</name>
<keyword evidence="1" id="KW-0812">Transmembrane</keyword>
<feature type="transmembrane region" description="Helical" evidence="1">
    <location>
        <begin position="60"/>
        <end position="80"/>
    </location>
</feature>
<dbReference type="RefSeq" id="XP_003664457.1">
    <property type="nucleotide sequence ID" value="XM_003664409.1"/>
</dbReference>